<reference evidence="3 4" key="1">
    <citation type="submission" date="2019-02" db="EMBL/GenBank/DDBJ databases">
        <title>Deep-cultivation of Planctomycetes and their phenomic and genomic characterization uncovers novel biology.</title>
        <authorList>
            <person name="Wiegand S."/>
            <person name="Jogler M."/>
            <person name="Boedeker C."/>
            <person name="Pinto D."/>
            <person name="Vollmers J."/>
            <person name="Rivas-Marin E."/>
            <person name="Kohn T."/>
            <person name="Peeters S.H."/>
            <person name="Heuer A."/>
            <person name="Rast P."/>
            <person name="Oberbeckmann S."/>
            <person name="Bunk B."/>
            <person name="Jeske O."/>
            <person name="Meyerdierks A."/>
            <person name="Storesund J.E."/>
            <person name="Kallscheuer N."/>
            <person name="Luecker S."/>
            <person name="Lage O.M."/>
            <person name="Pohl T."/>
            <person name="Merkel B.J."/>
            <person name="Hornburger P."/>
            <person name="Mueller R.-W."/>
            <person name="Bruemmer F."/>
            <person name="Labrenz M."/>
            <person name="Spormann A.M."/>
            <person name="Op den Camp H."/>
            <person name="Overmann J."/>
            <person name="Amann R."/>
            <person name="Jetten M.S.M."/>
            <person name="Mascher T."/>
            <person name="Medema M.H."/>
            <person name="Devos D.P."/>
            <person name="Kaster A.-K."/>
            <person name="Ovreas L."/>
            <person name="Rohde M."/>
            <person name="Galperin M.Y."/>
            <person name="Jogler C."/>
        </authorList>
    </citation>
    <scope>NUCLEOTIDE SEQUENCE [LARGE SCALE GENOMIC DNA]</scope>
    <source>
        <strain evidence="3 4">KS4</strain>
    </source>
</reference>
<organism evidence="3 4">
    <name type="scientific">Poriferisphaera corsica</name>
    <dbReference type="NCBI Taxonomy" id="2528020"/>
    <lineage>
        <taxon>Bacteria</taxon>
        <taxon>Pseudomonadati</taxon>
        <taxon>Planctomycetota</taxon>
        <taxon>Phycisphaerae</taxon>
        <taxon>Phycisphaerales</taxon>
        <taxon>Phycisphaeraceae</taxon>
        <taxon>Poriferisphaera</taxon>
    </lineage>
</organism>
<proteinExistence type="predicted"/>
<protein>
    <recommendedName>
        <fullName evidence="2">Ice-binding protein C-terminal domain-containing protein</fullName>
    </recommendedName>
</protein>
<evidence type="ECO:0000313" key="3">
    <source>
        <dbReference type="EMBL" id="QDU32764.1"/>
    </source>
</evidence>
<feature type="signal peptide" evidence="1">
    <location>
        <begin position="1"/>
        <end position="22"/>
    </location>
</feature>
<evidence type="ECO:0000259" key="2">
    <source>
        <dbReference type="Pfam" id="PF07589"/>
    </source>
</evidence>
<dbReference type="AlphaFoldDB" id="A0A517YRD0"/>
<dbReference type="KEGG" id="pcor:KS4_07980"/>
<dbReference type="Pfam" id="PF07589">
    <property type="entry name" value="PEP-CTERM"/>
    <property type="match status" value="1"/>
</dbReference>
<sequence length="240" mass="25468" precursor="true">MKFHTTIALGLVAMGLAGICEAATTYRAEMVTNYADDRDAADGFDYNTVTGATVVFTLTDSLAMTDNGEWQDGSQTDYSGVIFDEVILHTTSGDAVLYTNVEATMQLWDRADYGSQNISFVDAVPYADPVNPPSFNFDITKIDWLPPAAAPDLFNVGTGASGPGTFDPNTLIDGKLPTFVDTAERDTKINSYSGNMYSDGSGFAEGGLGFDIQSLVVVPEPASIMLLGLGGLAILGRKRG</sequence>
<evidence type="ECO:0000256" key="1">
    <source>
        <dbReference type="SAM" id="SignalP"/>
    </source>
</evidence>
<keyword evidence="4" id="KW-1185">Reference proteome</keyword>
<accession>A0A517YRD0</accession>
<keyword evidence="1" id="KW-0732">Signal</keyword>
<name>A0A517YRD0_9BACT</name>
<dbReference type="EMBL" id="CP036425">
    <property type="protein sequence ID" value="QDU32764.1"/>
    <property type="molecule type" value="Genomic_DNA"/>
</dbReference>
<dbReference type="RefSeq" id="WP_145074850.1">
    <property type="nucleotide sequence ID" value="NZ_CP036425.1"/>
</dbReference>
<dbReference type="NCBIfam" id="TIGR02595">
    <property type="entry name" value="PEP_CTERM"/>
    <property type="match status" value="1"/>
</dbReference>
<feature type="domain" description="Ice-binding protein C-terminal" evidence="2">
    <location>
        <begin position="218"/>
        <end position="239"/>
    </location>
</feature>
<feature type="chain" id="PRO_5022198254" description="Ice-binding protein C-terminal domain-containing protein" evidence="1">
    <location>
        <begin position="23"/>
        <end position="240"/>
    </location>
</feature>
<dbReference type="Proteomes" id="UP000317369">
    <property type="component" value="Chromosome"/>
</dbReference>
<evidence type="ECO:0000313" key="4">
    <source>
        <dbReference type="Proteomes" id="UP000317369"/>
    </source>
</evidence>
<gene>
    <name evidence="3" type="ORF">KS4_07980</name>
</gene>
<dbReference type="InterPro" id="IPR013424">
    <property type="entry name" value="Ice-binding_C"/>
</dbReference>